<dbReference type="EMBL" id="BGPR01101319">
    <property type="protein sequence ID" value="GBM59281.1"/>
    <property type="molecule type" value="Genomic_DNA"/>
</dbReference>
<evidence type="ECO:0000313" key="4">
    <source>
        <dbReference type="EMBL" id="GBN12696.1"/>
    </source>
</evidence>
<evidence type="ECO:0000313" key="3">
    <source>
        <dbReference type="EMBL" id="GBN12636.1"/>
    </source>
</evidence>
<dbReference type="Proteomes" id="UP000499080">
    <property type="component" value="Unassembled WGS sequence"/>
</dbReference>
<comment type="caution">
    <text evidence="4">The sequence shown here is derived from an EMBL/GenBank/DDBJ whole genome shotgun (WGS) entry which is preliminary data.</text>
</comment>
<organism evidence="4 5">
    <name type="scientific">Araneus ventricosus</name>
    <name type="common">Orbweaver spider</name>
    <name type="synonym">Epeira ventricosa</name>
    <dbReference type="NCBI Taxonomy" id="182803"/>
    <lineage>
        <taxon>Eukaryota</taxon>
        <taxon>Metazoa</taxon>
        <taxon>Ecdysozoa</taxon>
        <taxon>Arthropoda</taxon>
        <taxon>Chelicerata</taxon>
        <taxon>Arachnida</taxon>
        <taxon>Araneae</taxon>
        <taxon>Araneomorphae</taxon>
        <taxon>Entelegynae</taxon>
        <taxon>Araneoidea</taxon>
        <taxon>Araneidae</taxon>
        <taxon>Araneus</taxon>
    </lineage>
</organism>
<dbReference type="EMBL" id="BGPR01118355">
    <property type="protein sequence ID" value="GBN12636.1"/>
    <property type="molecule type" value="Genomic_DNA"/>
</dbReference>
<sequence>MLYEFYVNYLAVKLSWPFKRDYQTNCRVLPTSWLVQMTFQRVTVSGEVSIPIVLRRIDSIDSPVGAYIRVAITDDDGQTTFLGPRSFGRRRMLPGDEVQENLAGILSLPQIRASFNEEIFVSVVISVVHCHSDTTDSATSLGNDENRVLCSKM</sequence>
<protein>
    <submittedName>
        <fullName evidence="4">Uncharacterized protein</fullName>
    </submittedName>
</protein>
<name>A0A4Y2LGI0_ARAVE</name>
<dbReference type="AlphaFoldDB" id="A0A4Y2LGI0"/>
<evidence type="ECO:0000313" key="2">
    <source>
        <dbReference type="EMBL" id="GBM59281.1"/>
    </source>
</evidence>
<gene>
    <name evidence="1" type="ORF">AVEN_101748_1</name>
    <name evidence="2" type="ORF">AVEN_140618_1</name>
    <name evidence="3" type="ORF">AVEN_191488_1</name>
    <name evidence="4" type="ORF">AVEN_202440_1</name>
</gene>
<evidence type="ECO:0000313" key="1">
    <source>
        <dbReference type="EMBL" id="GBM59217.1"/>
    </source>
</evidence>
<keyword evidence="5" id="KW-1185">Reference proteome</keyword>
<dbReference type="EMBL" id="BGPR01101304">
    <property type="protein sequence ID" value="GBM59217.1"/>
    <property type="molecule type" value="Genomic_DNA"/>
</dbReference>
<accession>A0A4Y2LGI0</accession>
<proteinExistence type="predicted"/>
<reference evidence="4 5" key="1">
    <citation type="journal article" date="2019" name="Sci. Rep.">
        <title>Orb-weaving spider Araneus ventricosus genome elucidates the spidroin gene catalogue.</title>
        <authorList>
            <person name="Kono N."/>
            <person name="Nakamura H."/>
            <person name="Ohtoshi R."/>
            <person name="Moran D.A.P."/>
            <person name="Shinohara A."/>
            <person name="Yoshida Y."/>
            <person name="Fujiwara M."/>
            <person name="Mori M."/>
            <person name="Tomita M."/>
            <person name="Arakawa K."/>
        </authorList>
    </citation>
    <scope>NUCLEOTIDE SEQUENCE [LARGE SCALE GENOMIC DNA]</scope>
</reference>
<dbReference type="EMBL" id="BGPR01118379">
    <property type="protein sequence ID" value="GBN12696.1"/>
    <property type="molecule type" value="Genomic_DNA"/>
</dbReference>
<evidence type="ECO:0000313" key="5">
    <source>
        <dbReference type="Proteomes" id="UP000499080"/>
    </source>
</evidence>